<gene>
    <name evidence="2" type="ORF">Syun_030107</name>
</gene>
<evidence type="ECO:0000313" key="3">
    <source>
        <dbReference type="Proteomes" id="UP001420932"/>
    </source>
</evidence>
<dbReference type="Proteomes" id="UP001420932">
    <property type="component" value="Unassembled WGS sequence"/>
</dbReference>
<accession>A0AAP0EEG1</accession>
<name>A0AAP0EEG1_9MAGN</name>
<reference evidence="2 3" key="1">
    <citation type="submission" date="2024-01" db="EMBL/GenBank/DDBJ databases">
        <title>Genome assemblies of Stephania.</title>
        <authorList>
            <person name="Yang L."/>
        </authorList>
    </citation>
    <scope>NUCLEOTIDE SEQUENCE [LARGE SCALE GENOMIC DNA]</scope>
    <source>
        <strain evidence="2">YNDBR</strain>
        <tissue evidence="2">Leaf</tissue>
    </source>
</reference>
<sequence length="163" mass="17977">MTSNLDVDEDARSYDGVNTDEDDDYCGSDENTNEESSDDDVDDVGVDAYHVDDNIIRYTLNRVIVDDGSLSCPAISNEVGNDGFFNQEAAGIDDAHVGVGEFVVPSSVFMELSIEAMQPIHENAMIPARSLWNEASEFHVGMRFLSKVDVKHAVKLYNIKGHK</sequence>
<organism evidence="2 3">
    <name type="scientific">Stephania yunnanensis</name>
    <dbReference type="NCBI Taxonomy" id="152371"/>
    <lineage>
        <taxon>Eukaryota</taxon>
        <taxon>Viridiplantae</taxon>
        <taxon>Streptophyta</taxon>
        <taxon>Embryophyta</taxon>
        <taxon>Tracheophyta</taxon>
        <taxon>Spermatophyta</taxon>
        <taxon>Magnoliopsida</taxon>
        <taxon>Ranunculales</taxon>
        <taxon>Menispermaceae</taxon>
        <taxon>Menispermoideae</taxon>
        <taxon>Cissampelideae</taxon>
        <taxon>Stephania</taxon>
    </lineage>
</organism>
<proteinExistence type="predicted"/>
<evidence type="ECO:0000256" key="1">
    <source>
        <dbReference type="SAM" id="MobiDB-lite"/>
    </source>
</evidence>
<dbReference type="AlphaFoldDB" id="A0AAP0EEG1"/>
<keyword evidence="3" id="KW-1185">Reference proteome</keyword>
<dbReference type="EMBL" id="JBBNAF010000013">
    <property type="protein sequence ID" value="KAK9087713.1"/>
    <property type="molecule type" value="Genomic_DNA"/>
</dbReference>
<feature type="region of interest" description="Disordered" evidence="1">
    <location>
        <begin position="1"/>
        <end position="44"/>
    </location>
</feature>
<feature type="compositionally biased region" description="Acidic residues" evidence="1">
    <location>
        <begin position="18"/>
        <end position="44"/>
    </location>
</feature>
<comment type="caution">
    <text evidence="2">The sequence shown here is derived from an EMBL/GenBank/DDBJ whole genome shotgun (WGS) entry which is preliminary data.</text>
</comment>
<protein>
    <submittedName>
        <fullName evidence="2">Uncharacterized protein</fullName>
    </submittedName>
</protein>
<evidence type="ECO:0000313" key="2">
    <source>
        <dbReference type="EMBL" id="KAK9087713.1"/>
    </source>
</evidence>